<accession>A0AA91Q0Q9</accession>
<proteinExistence type="predicted"/>
<dbReference type="PANTHER" id="PTHR12652:SF25">
    <property type="entry name" value="MICROBODY (PEROXISOME) PROLIFERATION PROTEIN PEROXIN 11C (EUROFUNG)"/>
    <property type="match status" value="1"/>
</dbReference>
<organism evidence="1 2">
    <name type="scientific">Clavispora lusitaniae</name>
    <name type="common">Candida lusitaniae</name>
    <dbReference type="NCBI Taxonomy" id="36911"/>
    <lineage>
        <taxon>Eukaryota</taxon>
        <taxon>Fungi</taxon>
        <taxon>Dikarya</taxon>
        <taxon>Ascomycota</taxon>
        <taxon>Saccharomycotina</taxon>
        <taxon>Pichiomycetes</taxon>
        <taxon>Metschnikowiaceae</taxon>
        <taxon>Clavispora</taxon>
    </lineage>
</organism>
<dbReference type="Proteomes" id="UP000195602">
    <property type="component" value="Unassembled WGS sequence"/>
</dbReference>
<sequence>MKQAPPALSLPRLLKLNALLRKTVFSKKFYSEICAKVLDSSASVDQNLYFICYFSLLVSSILTNKRQIQQFLRSQTGNLLAVLGVAQRKDGKGTILSKKEDHEPVREKEIEEEEATEETIEKDTAAKVAVHLNNISSYIADVRIFNRLTDSIKYMPWIIDEFSALVGPSPVPKSDRLINLIQALNCLVLELLENLGWLTDHNWIGTSDNTWWCIEAYIWSSRVWGAYLVIEILELLRRTPRAKWNSAWRINLFKQVIQLPLVVHWSLYDGCLSPFWVGLCGSGASWWGFRDMWRSLELN</sequence>
<dbReference type="PANTHER" id="PTHR12652">
    <property type="entry name" value="PEROXISOMAL BIOGENESIS FACTOR 11"/>
    <property type="match status" value="1"/>
</dbReference>
<dbReference type="KEGG" id="clus:A9F13_08g01760"/>
<gene>
    <name evidence="1" type="ORF">A9F13_08g01760</name>
</gene>
<name>A0AA91Q0Q9_CLALS</name>
<protein>
    <submittedName>
        <fullName evidence="1">Uncharacterized protein</fullName>
    </submittedName>
</protein>
<evidence type="ECO:0000313" key="1">
    <source>
        <dbReference type="EMBL" id="OVF08473.1"/>
    </source>
</evidence>
<reference evidence="1 2" key="1">
    <citation type="submission" date="2017-04" db="EMBL/GenBank/DDBJ databases">
        <title>Draft genome of the yeast Clavispora lusitaniae type strain CBS 6936.</title>
        <authorList>
            <person name="Durrens P."/>
            <person name="Klopp C."/>
            <person name="Biteau N."/>
            <person name="Fitton-Ouhabi V."/>
            <person name="Dementhon K."/>
            <person name="Accoceberry I."/>
            <person name="Sherman D.J."/>
            <person name="Noel T."/>
        </authorList>
    </citation>
    <scope>NUCLEOTIDE SEQUENCE [LARGE SCALE GENOMIC DNA]</scope>
    <source>
        <strain evidence="1 2">CBS 6936</strain>
    </source>
</reference>
<evidence type="ECO:0000313" key="2">
    <source>
        <dbReference type="Proteomes" id="UP000195602"/>
    </source>
</evidence>
<dbReference type="OMA" id="GASWWGF"/>
<dbReference type="EMBL" id="LYUB02000008">
    <property type="protein sequence ID" value="OVF08473.1"/>
    <property type="molecule type" value="Genomic_DNA"/>
</dbReference>
<dbReference type="AlphaFoldDB" id="A0AA91Q0Q9"/>
<comment type="caution">
    <text evidence="1">The sequence shown here is derived from an EMBL/GenBank/DDBJ whole genome shotgun (WGS) entry which is preliminary data.</text>
</comment>